<dbReference type="VEuPathDB" id="TrichDB:TVAGG3_1016530"/>
<evidence type="ECO:0008006" key="3">
    <source>
        <dbReference type="Google" id="ProtNLM"/>
    </source>
</evidence>
<protein>
    <recommendedName>
        <fullName evidence="3">Importin N-terminal domain-containing protein</fullName>
    </recommendedName>
</protein>
<reference evidence="1" key="1">
    <citation type="submission" date="2006-10" db="EMBL/GenBank/DDBJ databases">
        <authorList>
            <person name="Amadeo P."/>
            <person name="Zhao Q."/>
            <person name="Wortman J."/>
            <person name="Fraser-Liggett C."/>
            <person name="Carlton J."/>
        </authorList>
    </citation>
    <scope>NUCLEOTIDE SEQUENCE</scope>
    <source>
        <strain evidence="1">G3</strain>
    </source>
</reference>
<dbReference type="Proteomes" id="UP000001542">
    <property type="component" value="Unassembled WGS sequence"/>
</dbReference>
<organism evidence="1 2">
    <name type="scientific">Trichomonas vaginalis (strain ATCC PRA-98 / G3)</name>
    <dbReference type="NCBI Taxonomy" id="412133"/>
    <lineage>
        <taxon>Eukaryota</taxon>
        <taxon>Metamonada</taxon>
        <taxon>Parabasalia</taxon>
        <taxon>Trichomonadida</taxon>
        <taxon>Trichomonadidae</taxon>
        <taxon>Trichomonas</taxon>
    </lineage>
</organism>
<keyword evidence="2" id="KW-1185">Reference proteome</keyword>
<dbReference type="InParanoid" id="A2HKC6"/>
<gene>
    <name evidence="1" type="ORF">TVAG_522360</name>
</gene>
<reference evidence="1" key="2">
    <citation type="journal article" date="2007" name="Science">
        <title>Draft genome sequence of the sexually transmitted pathogen Trichomonas vaginalis.</title>
        <authorList>
            <person name="Carlton J.M."/>
            <person name="Hirt R.P."/>
            <person name="Silva J.C."/>
            <person name="Delcher A.L."/>
            <person name="Schatz M."/>
            <person name="Zhao Q."/>
            <person name="Wortman J.R."/>
            <person name="Bidwell S.L."/>
            <person name="Alsmark U.C.M."/>
            <person name="Besteiro S."/>
            <person name="Sicheritz-Ponten T."/>
            <person name="Noel C.J."/>
            <person name="Dacks J.B."/>
            <person name="Foster P.G."/>
            <person name="Simillion C."/>
            <person name="Van de Peer Y."/>
            <person name="Miranda-Saavedra D."/>
            <person name="Barton G.J."/>
            <person name="Westrop G.D."/>
            <person name="Mueller S."/>
            <person name="Dessi D."/>
            <person name="Fiori P.L."/>
            <person name="Ren Q."/>
            <person name="Paulsen I."/>
            <person name="Zhang H."/>
            <person name="Bastida-Corcuera F.D."/>
            <person name="Simoes-Barbosa A."/>
            <person name="Brown M.T."/>
            <person name="Hayes R.D."/>
            <person name="Mukherjee M."/>
            <person name="Okumura C.Y."/>
            <person name="Schneider R."/>
            <person name="Smith A.J."/>
            <person name="Vanacova S."/>
            <person name="Villalvazo M."/>
            <person name="Haas B.J."/>
            <person name="Pertea M."/>
            <person name="Feldblyum T.V."/>
            <person name="Utterback T.R."/>
            <person name="Shu C.L."/>
            <person name="Osoegawa K."/>
            <person name="de Jong P.J."/>
            <person name="Hrdy I."/>
            <person name="Horvathova L."/>
            <person name="Zubacova Z."/>
            <person name="Dolezal P."/>
            <person name="Malik S.B."/>
            <person name="Logsdon J.M. Jr."/>
            <person name="Henze K."/>
            <person name="Gupta A."/>
            <person name="Wang C.C."/>
            <person name="Dunne R.L."/>
            <person name="Upcroft J.A."/>
            <person name="Upcroft P."/>
            <person name="White O."/>
            <person name="Salzberg S.L."/>
            <person name="Tang P."/>
            <person name="Chiu C.-H."/>
            <person name="Lee Y.-S."/>
            <person name="Embley T.M."/>
            <person name="Coombs G.H."/>
            <person name="Mottram J.C."/>
            <person name="Tachezy J."/>
            <person name="Fraser-Liggett C.M."/>
            <person name="Johnson P.J."/>
        </authorList>
    </citation>
    <scope>NUCLEOTIDE SEQUENCE [LARGE SCALE GENOMIC DNA]</scope>
    <source>
        <strain evidence="1">G3</strain>
    </source>
</reference>
<dbReference type="VEuPathDB" id="TrichDB:TVAG_522360"/>
<evidence type="ECO:0000313" key="2">
    <source>
        <dbReference type="Proteomes" id="UP000001542"/>
    </source>
</evidence>
<sequence>MEYSEFIGIIQESCSGVTENGEDASSKIKFYFTKSVENQFEVFNLFVQAISDPTLDEIIKVATLSLLYQAIHSLSPNGFWRSSNFQPIKEAIQSSVINSLFSESVIIRNESSKVITAIFGVQNGSWPSCLEYLGNKIENSSEIDEISAVVYAFNDLINDNFIKVVESSKIYSLYSKYSTKHLL</sequence>
<accession>A2HKC6</accession>
<proteinExistence type="predicted"/>
<dbReference type="InterPro" id="IPR011989">
    <property type="entry name" value="ARM-like"/>
</dbReference>
<evidence type="ECO:0000313" key="1">
    <source>
        <dbReference type="EMBL" id="EAX70141.1"/>
    </source>
</evidence>
<dbReference type="InterPro" id="IPR016024">
    <property type="entry name" value="ARM-type_fold"/>
</dbReference>
<dbReference type="Gene3D" id="1.25.10.10">
    <property type="entry name" value="Leucine-rich Repeat Variant"/>
    <property type="match status" value="1"/>
</dbReference>
<dbReference type="AlphaFoldDB" id="A2HKC6"/>
<dbReference type="SUPFAM" id="SSF48371">
    <property type="entry name" value="ARM repeat"/>
    <property type="match status" value="1"/>
</dbReference>
<name>A2HKC6_TRIV3</name>
<dbReference type="EMBL" id="DS136823">
    <property type="protein sequence ID" value="EAX70141.1"/>
    <property type="molecule type" value="Genomic_DNA"/>
</dbReference>